<proteinExistence type="predicted"/>
<feature type="region of interest" description="Disordered" evidence="1">
    <location>
        <begin position="1"/>
        <end position="26"/>
    </location>
</feature>
<dbReference type="OrthoDB" id="2449710at2759"/>
<dbReference type="Proteomes" id="UP000789570">
    <property type="component" value="Unassembled WGS sequence"/>
</dbReference>
<comment type="caution">
    <text evidence="2">The sequence shown here is derived from an EMBL/GenBank/DDBJ whole genome shotgun (WGS) entry which is preliminary data.</text>
</comment>
<evidence type="ECO:0000313" key="2">
    <source>
        <dbReference type="EMBL" id="CAG8707203.1"/>
    </source>
</evidence>
<gene>
    <name evidence="2" type="ORF">FCALED_LOCUS13755</name>
</gene>
<keyword evidence="3" id="KW-1185">Reference proteome</keyword>
<name>A0A9N9HUM5_9GLOM</name>
<dbReference type="EMBL" id="CAJVPQ010008482">
    <property type="protein sequence ID" value="CAG8707203.1"/>
    <property type="molecule type" value="Genomic_DNA"/>
</dbReference>
<organism evidence="2 3">
    <name type="scientific">Funneliformis caledonium</name>
    <dbReference type="NCBI Taxonomy" id="1117310"/>
    <lineage>
        <taxon>Eukaryota</taxon>
        <taxon>Fungi</taxon>
        <taxon>Fungi incertae sedis</taxon>
        <taxon>Mucoromycota</taxon>
        <taxon>Glomeromycotina</taxon>
        <taxon>Glomeromycetes</taxon>
        <taxon>Glomerales</taxon>
        <taxon>Glomeraceae</taxon>
        <taxon>Funneliformis</taxon>
    </lineage>
</organism>
<feature type="non-terminal residue" evidence="2">
    <location>
        <position position="1"/>
    </location>
</feature>
<dbReference type="AlphaFoldDB" id="A0A9N9HUM5"/>
<protein>
    <submittedName>
        <fullName evidence="2">8002_t:CDS:1</fullName>
    </submittedName>
</protein>
<accession>A0A9N9HUM5</accession>
<reference evidence="2" key="1">
    <citation type="submission" date="2021-06" db="EMBL/GenBank/DDBJ databases">
        <authorList>
            <person name="Kallberg Y."/>
            <person name="Tangrot J."/>
            <person name="Rosling A."/>
        </authorList>
    </citation>
    <scope>NUCLEOTIDE SEQUENCE</scope>
    <source>
        <strain evidence="2">UK204</strain>
    </source>
</reference>
<evidence type="ECO:0000256" key="1">
    <source>
        <dbReference type="SAM" id="MobiDB-lite"/>
    </source>
</evidence>
<evidence type="ECO:0000313" key="3">
    <source>
        <dbReference type="Proteomes" id="UP000789570"/>
    </source>
</evidence>
<sequence>IQENTSSTGISLSQEPTRIEPKDTSPQIINGEDLCKYIPNLYRLLELYKDDGSNGFDMFFT</sequence>
<feature type="compositionally biased region" description="Polar residues" evidence="1">
    <location>
        <begin position="1"/>
        <end position="16"/>
    </location>
</feature>